<keyword evidence="5" id="KW-1185">Reference proteome</keyword>
<evidence type="ECO:0000313" key="6">
    <source>
        <dbReference type="Proteomes" id="UP000092871"/>
    </source>
</evidence>
<dbReference type="AlphaFoldDB" id="A0A1C3JSF4"/>
<evidence type="ECO:0000256" key="1">
    <source>
        <dbReference type="ARBA" id="ARBA00022741"/>
    </source>
</evidence>
<dbReference type="InterPro" id="IPR005654">
    <property type="entry name" value="ATPase_AFG1-like"/>
</dbReference>
<dbReference type="NCBIfam" id="NF040713">
    <property type="entry name" value="ZapE"/>
    <property type="match status" value="1"/>
</dbReference>
<dbReference type="GO" id="GO:0005524">
    <property type="term" value="F:ATP binding"/>
    <property type="evidence" value="ECO:0007669"/>
    <property type="project" value="UniProtKB-KW"/>
</dbReference>
<name>A0A1C3JSF4_9GAMM</name>
<dbReference type="Gene3D" id="3.40.50.300">
    <property type="entry name" value="P-loop containing nucleotide triphosphate hydrolases"/>
    <property type="match status" value="1"/>
</dbReference>
<dbReference type="Proteomes" id="UP000092871">
    <property type="component" value="Unassembled WGS sequence"/>
</dbReference>
<evidence type="ECO:0000313" key="3">
    <source>
        <dbReference type="EMBL" id="SBT18158.1"/>
    </source>
</evidence>
<dbReference type="RefSeq" id="WP_067036527.1">
    <property type="nucleotide sequence ID" value="NZ_FLRA01000017.1"/>
</dbReference>
<keyword evidence="2" id="KW-0067">ATP-binding</keyword>
<dbReference type="EMBL" id="FLRA01000017">
    <property type="protein sequence ID" value="SBT18158.1"/>
    <property type="molecule type" value="Genomic_DNA"/>
</dbReference>
<dbReference type="EMBL" id="FLRB01000019">
    <property type="protein sequence ID" value="SBT22538.1"/>
    <property type="molecule type" value="Genomic_DNA"/>
</dbReference>
<accession>A0A1C3JSF4</accession>
<dbReference type="InterPro" id="IPR027417">
    <property type="entry name" value="P-loop_NTPase"/>
</dbReference>
<dbReference type="Pfam" id="PF03969">
    <property type="entry name" value="AFG1_ATPase"/>
    <property type="match status" value="2"/>
</dbReference>
<dbReference type="PANTHER" id="PTHR12169">
    <property type="entry name" value="ATPASE N2B"/>
    <property type="match status" value="1"/>
</dbReference>
<protein>
    <submittedName>
        <fullName evidence="3">AFG1-like ATPase</fullName>
    </submittedName>
</protein>
<dbReference type="PANTHER" id="PTHR12169:SF6">
    <property type="entry name" value="AFG1-LIKE ATPASE"/>
    <property type="match status" value="1"/>
</dbReference>
<dbReference type="GO" id="GO:0016887">
    <property type="term" value="F:ATP hydrolysis activity"/>
    <property type="evidence" value="ECO:0007669"/>
    <property type="project" value="InterPro"/>
</dbReference>
<dbReference type="GO" id="GO:0032153">
    <property type="term" value="C:cell division site"/>
    <property type="evidence" value="ECO:0007669"/>
    <property type="project" value="TreeGrafter"/>
</dbReference>
<reference evidence="4 5" key="1">
    <citation type="submission" date="2016-06" db="EMBL/GenBank/DDBJ databases">
        <authorList>
            <person name="Rodrigo-Torres L."/>
            <person name="Arahal D.R."/>
        </authorList>
    </citation>
    <scope>NUCLEOTIDE SEQUENCE [LARGE SCALE GENOMIC DNA]</scope>
    <source>
        <strain evidence="4 5">CECT 5116</strain>
    </source>
</reference>
<proteinExistence type="predicted"/>
<evidence type="ECO:0000313" key="5">
    <source>
        <dbReference type="Proteomes" id="UP000092840"/>
    </source>
</evidence>
<keyword evidence="1" id="KW-0547">Nucleotide-binding</keyword>
<dbReference type="GO" id="GO:0005737">
    <property type="term" value="C:cytoplasm"/>
    <property type="evidence" value="ECO:0007669"/>
    <property type="project" value="TreeGrafter"/>
</dbReference>
<dbReference type="GO" id="GO:0051301">
    <property type="term" value="P:cell division"/>
    <property type="evidence" value="ECO:0007669"/>
    <property type="project" value="TreeGrafter"/>
</dbReference>
<gene>
    <name evidence="3" type="ORF">MGA5115_02279</name>
    <name evidence="4" type="ORF">MGA5116_03161</name>
</gene>
<dbReference type="SUPFAM" id="SSF52540">
    <property type="entry name" value="P-loop containing nucleoside triphosphate hydrolases"/>
    <property type="match status" value="1"/>
</dbReference>
<organism evidence="3 6">
    <name type="scientific">Marinomonas gallaica</name>
    <dbReference type="NCBI Taxonomy" id="1806667"/>
    <lineage>
        <taxon>Bacteria</taxon>
        <taxon>Pseudomonadati</taxon>
        <taxon>Pseudomonadota</taxon>
        <taxon>Gammaproteobacteria</taxon>
        <taxon>Oceanospirillales</taxon>
        <taxon>Oceanospirillaceae</taxon>
        <taxon>Marinomonas</taxon>
    </lineage>
</organism>
<evidence type="ECO:0000313" key="4">
    <source>
        <dbReference type="EMBL" id="SBT22538.1"/>
    </source>
</evidence>
<evidence type="ECO:0000256" key="2">
    <source>
        <dbReference type="ARBA" id="ARBA00022840"/>
    </source>
</evidence>
<dbReference type="Proteomes" id="UP000092840">
    <property type="component" value="Unassembled WGS sequence"/>
</dbReference>
<sequence>MNDQPFTPPSGLYHELVEQAKISDDPSQADALNALDQLWNQLTGQEDISDGHLGVYLWGNVGRGKTMLMNLFFQSLPTGMAKRQHFHHFMTALHRELNTTFGVSNPLDQIAARMAKEVKVICFDEFFVSDIADAMLLGNFVQALFKEGCSLVATSNIAVADLFQNQLQKDRFAPAIETLERHLHSFHLTGNVDHRFRLPIDQAIYFTDKERFNLLMADLFLMSEQQGSEITINYRKMPVLAENTCALWCDFKDLCESPRSAHDYIALAQKYDRIAVSGIPELSSTPYEHIKARGTEDGALGSGFTGEREVVHGLNDDAVRRFISLIDECYDQRINMVFQADVPLYKLYTNGILLFEFQRTFSRMTEMQTKGYLDIETC</sequence>
<reference evidence="3 6" key="2">
    <citation type="submission" date="2016-06" db="EMBL/GenBank/DDBJ databases">
        <authorList>
            <person name="Kjaerup R.B."/>
            <person name="Dalgaard T.S."/>
            <person name="Juul-Madsen H.R."/>
        </authorList>
    </citation>
    <scope>NUCLEOTIDE SEQUENCE [LARGE SCALE GENOMIC DNA]</scope>
    <source>
        <strain evidence="3 6">CECT 5115</strain>
    </source>
</reference>
<dbReference type="OrthoDB" id="9774491at2"/>